<dbReference type="PANTHER" id="PTHR16165:SF5">
    <property type="entry name" value="NXPE FAMILY MEMBER 3"/>
    <property type="match status" value="1"/>
</dbReference>
<comment type="caution">
    <text evidence="2">The sequence shown here is derived from an EMBL/GenBank/DDBJ whole genome shotgun (WGS) entry which is preliminary data.</text>
</comment>
<feature type="domain" description="NXPE C-terminal" evidence="1">
    <location>
        <begin position="2"/>
        <end position="195"/>
    </location>
</feature>
<dbReference type="Proteomes" id="UP000678393">
    <property type="component" value="Unassembled WGS sequence"/>
</dbReference>
<gene>
    <name evidence="2" type="ORF">CUNI_LOCUS7681</name>
</gene>
<dbReference type="InterPro" id="IPR057106">
    <property type="entry name" value="NXPE4_C"/>
</dbReference>
<name>A0A8S3YY83_9EUPU</name>
<dbReference type="PANTHER" id="PTHR16165">
    <property type="entry name" value="NXPE FAMILY MEMBER"/>
    <property type="match status" value="1"/>
</dbReference>
<sequence length="199" mass="23701">MFFYGDSNSRGFYERVKSKIQCYEVTQQERKQCHNKTNNIALQHLIHTSPYNIAWGSFFRSSDLYSPQKVFRSIPSDGRYIISFNHYLHFSAHHLSVYERTLRAVRDEVVRLLERNPHGQILLRGPNVGEREPYVYYVGDVWGQYITTIQKETFRDLQDRIIYFPTWDITLASEEARLHPTCNNHLFDLMMHFLCGRDQ</sequence>
<dbReference type="EMBL" id="CAJHNH020001228">
    <property type="protein sequence ID" value="CAG5122123.1"/>
    <property type="molecule type" value="Genomic_DNA"/>
</dbReference>
<protein>
    <recommendedName>
        <fullName evidence="1">NXPE C-terminal domain-containing protein</fullName>
    </recommendedName>
</protein>
<proteinExistence type="predicted"/>
<accession>A0A8S3YY83</accession>
<dbReference type="OrthoDB" id="8675562at2759"/>
<dbReference type="AlphaFoldDB" id="A0A8S3YY83"/>
<evidence type="ECO:0000313" key="3">
    <source>
        <dbReference type="Proteomes" id="UP000678393"/>
    </source>
</evidence>
<keyword evidence="3" id="KW-1185">Reference proteome</keyword>
<evidence type="ECO:0000313" key="2">
    <source>
        <dbReference type="EMBL" id="CAG5122123.1"/>
    </source>
</evidence>
<dbReference type="Pfam" id="PF24536">
    <property type="entry name" value="NXPE4_C"/>
    <property type="match status" value="1"/>
</dbReference>
<organism evidence="2 3">
    <name type="scientific">Candidula unifasciata</name>
    <dbReference type="NCBI Taxonomy" id="100452"/>
    <lineage>
        <taxon>Eukaryota</taxon>
        <taxon>Metazoa</taxon>
        <taxon>Spiralia</taxon>
        <taxon>Lophotrochozoa</taxon>
        <taxon>Mollusca</taxon>
        <taxon>Gastropoda</taxon>
        <taxon>Heterobranchia</taxon>
        <taxon>Euthyneura</taxon>
        <taxon>Panpulmonata</taxon>
        <taxon>Eupulmonata</taxon>
        <taxon>Stylommatophora</taxon>
        <taxon>Helicina</taxon>
        <taxon>Helicoidea</taxon>
        <taxon>Geomitridae</taxon>
        <taxon>Candidula</taxon>
    </lineage>
</organism>
<reference evidence="2" key="1">
    <citation type="submission" date="2021-04" db="EMBL/GenBank/DDBJ databases">
        <authorList>
            <consortium name="Molecular Ecology Group"/>
        </authorList>
    </citation>
    <scope>NUCLEOTIDE SEQUENCE</scope>
</reference>
<evidence type="ECO:0000259" key="1">
    <source>
        <dbReference type="Pfam" id="PF24536"/>
    </source>
</evidence>